<feature type="transmembrane region" description="Helical" evidence="1">
    <location>
        <begin position="44"/>
        <end position="67"/>
    </location>
</feature>
<evidence type="ECO:0000256" key="1">
    <source>
        <dbReference type="SAM" id="Phobius"/>
    </source>
</evidence>
<organism evidence="2 3">
    <name type="scientific">Advenella faeciporci</name>
    <dbReference type="NCBI Taxonomy" id="797535"/>
    <lineage>
        <taxon>Bacteria</taxon>
        <taxon>Pseudomonadati</taxon>
        <taxon>Pseudomonadota</taxon>
        <taxon>Betaproteobacteria</taxon>
        <taxon>Burkholderiales</taxon>
        <taxon>Alcaligenaceae</taxon>
    </lineage>
</organism>
<keyword evidence="1" id="KW-1133">Transmembrane helix</keyword>
<evidence type="ECO:0000313" key="2">
    <source>
        <dbReference type="EMBL" id="GGW76026.1"/>
    </source>
</evidence>
<dbReference type="AlphaFoldDB" id="A0A918MWA6"/>
<gene>
    <name evidence="2" type="ORF">GCM10011450_01910</name>
</gene>
<proteinExistence type="predicted"/>
<reference evidence="2" key="1">
    <citation type="journal article" date="2014" name="Int. J. Syst. Evol. Microbiol.">
        <title>Complete genome sequence of Corynebacterium casei LMG S-19264T (=DSM 44701T), isolated from a smear-ripened cheese.</title>
        <authorList>
            <consortium name="US DOE Joint Genome Institute (JGI-PGF)"/>
            <person name="Walter F."/>
            <person name="Albersmeier A."/>
            <person name="Kalinowski J."/>
            <person name="Ruckert C."/>
        </authorList>
    </citation>
    <scope>NUCLEOTIDE SEQUENCE</scope>
    <source>
        <strain evidence="2">KCTC 23732</strain>
    </source>
</reference>
<comment type="caution">
    <text evidence="2">The sequence shown here is derived from an EMBL/GenBank/DDBJ whole genome shotgun (WGS) entry which is preliminary data.</text>
</comment>
<evidence type="ECO:0000313" key="3">
    <source>
        <dbReference type="Proteomes" id="UP000608345"/>
    </source>
</evidence>
<keyword evidence="3" id="KW-1185">Reference proteome</keyword>
<dbReference type="EMBL" id="BMYS01000001">
    <property type="protein sequence ID" value="GGW76026.1"/>
    <property type="molecule type" value="Genomic_DNA"/>
</dbReference>
<name>A0A918MWA6_9BURK</name>
<protein>
    <submittedName>
        <fullName evidence="2">Membrane protein</fullName>
    </submittedName>
</protein>
<accession>A0A918MWA6</accession>
<keyword evidence="1" id="KW-0812">Transmembrane</keyword>
<keyword evidence="1" id="KW-0472">Membrane</keyword>
<sequence length="82" mass="9232">MRTIMWIVWPSFLAAGLLSGVVFALVEPADISIFGYIPVSIEWVYAGGFFLFWVMAAFSSMLSLFMVNTRGNNRLFGNDEEL</sequence>
<dbReference type="Proteomes" id="UP000608345">
    <property type="component" value="Unassembled WGS sequence"/>
</dbReference>
<reference evidence="2" key="2">
    <citation type="submission" date="2020-09" db="EMBL/GenBank/DDBJ databases">
        <authorList>
            <person name="Sun Q."/>
            <person name="Kim S."/>
        </authorList>
    </citation>
    <scope>NUCLEOTIDE SEQUENCE</scope>
    <source>
        <strain evidence="2">KCTC 23732</strain>
    </source>
</reference>